<keyword evidence="3" id="KW-0238">DNA-binding</keyword>
<dbReference type="InterPro" id="IPR058163">
    <property type="entry name" value="LysR-type_TF_proteobact-type"/>
</dbReference>
<dbReference type="EMBL" id="JAESVA010000001">
    <property type="protein sequence ID" value="MCB8878755.1"/>
    <property type="molecule type" value="Genomic_DNA"/>
</dbReference>
<reference evidence="6 7" key="1">
    <citation type="journal article" date="2021" name="Microorganisms">
        <title>Acidisoma silvae sp. nov. and Acidisomacellulosilytica sp. nov., Two Acidophilic Bacteria Isolated from Decaying Wood, Hydrolyzing Cellulose and Producing Poly-3-hydroxybutyrate.</title>
        <authorList>
            <person name="Mieszkin S."/>
            <person name="Pouder E."/>
            <person name="Uroz S."/>
            <person name="Simon-Colin C."/>
            <person name="Alain K."/>
        </authorList>
    </citation>
    <scope>NUCLEOTIDE SEQUENCE [LARGE SCALE GENOMIC DNA]</scope>
    <source>
        <strain evidence="6 7">HW T5.17</strain>
    </source>
</reference>
<evidence type="ECO:0000256" key="1">
    <source>
        <dbReference type="ARBA" id="ARBA00009437"/>
    </source>
</evidence>
<dbReference type="CDD" id="cd08432">
    <property type="entry name" value="PBP2_GcdR_TrpI_HvrB_AmpR_like"/>
    <property type="match status" value="1"/>
</dbReference>
<accession>A0A963YXJ2</accession>
<dbReference type="GO" id="GO:0043565">
    <property type="term" value="F:sequence-specific DNA binding"/>
    <property type="evidence" value="ECO:0007669"/>
    <property type="project" value="TreeGrafter"/>
</dbReference>
<evidence type="ECO:0000259" key="5">
    <source>
        <dbReference type="PROSITE" id="PS50931"/>
    </source>
</evidence>
<dbReference type="Gene3D" id="1.10.10.10">
    <property type="entry name" value="Winged helix-like DNA-binding domain superfamily/Winged helix DNA-binding domain"/>
    <property type="match status" value="1"/>
</dbReference>
<dbReference type="Proteomes" id="UP000721844">
    <property type="component" value="Unassembled WGS sequence"/>
</dbReference>
<keyword evidence="2" id="KW-0805">Transcription regulation</keyword>
<organism evidence="6 7">
    <name type="scientific">Acidisoma cellulosilyticum</name>
    <dbReference type="NCBI Taxonomy" id="2802395"/>
    <lineage>
        <taxon>Bacteria</taxon>
        <taxon>Pseudomonadati</taxon>
        <taxon>Pseudomonadota</taxon>
        <taxon>Alphaproteobacteria</taxon>
        <taxon>Acetobacterales</taxon>
        <taxon>Acidocellaceae</taxon>
        <taxon>Acidisoma</taxon>
    </lineage>
</organism>
<protein>
    <submittedName>
        <fullName evidence="6">LysR family transcriptional regulator</fullName>
    </submittedName>
</protein>
<dbReference type="SUPFAM" id="SSF46785">
    <property type="entry name" value="Winged helix' DNA-binding domain"/>
    <property type="match status" value="1"/>
</dbReference>
<dbReference type="AlphaFoldDB" id="A0A963YXJ2"/>
<dbReference type="Pfam" id="PF03466">
    <property type="entry name" value="LysR_substrate"/>
    <property type="match status" value="1"/>
</dbReference>
<dbReference type="GO" id="GO:0003700">
    <property type="term" value="F:DNA-binding transcription factor activity"/>
    <property type="evidence" value="ECO:0007669"/>
    <property type="project" value="InterPro"/>
</dbReference>
<comment type="caution">
    <text evidence="6">The sequence shown here is derived from an EMBL/GenBank/DDBJ whole genome shotgun (WGS) entry which is preliminary data.</text>
</comment>
<dbReference type="SUPFAM" id="SSF53850">
    <property type="entry name" value="Periplasmic binding protein-like II"/>
    <property type="match status" value="1"/>
</dbReference>
<dbReference type="GO" id="GO:0006351">
    <property type="term" value="P:DNA-templated transcription"/>
    <property type="evidence" value="ECO:0007669"/>
    <property type="project" value="TreeGrafter"/>
</dbReference>
<dbReference type="InterPro" id="IPR036388">
    <property type="entry name" value="WH-like_DNA-bd_sf"/>
</dbReference>
<comment type="similarity">
    <text evidence="1">Belongs to the LysR transcriptional regulatory family.</text>
</comment>
<dbReference type="InterPro" id="IPR036390">
    <property type="entry name" value="WH_DNA-bd_sf"/>
</dbReference>
<dbReference type="InterPro" id="IPR000847">
    <property type="entry name" value="LysR_HTH_N"/>
</dbReference>
<dbReference type="Pfam" id="PF00126">
    <property type="entry name" value="HTH_1"/>
    <property type="match status" value="1"/>
</dbReference>
<dbReference type="PANTHER" id="PTHR30537:SF74">
    <property type="entry name" value="HTH-TYPE TRANSCRIPTIONAL REGULATOR TRPI"/>
    <property type="match status" value="1"/>
</dbReference>
<sequence>MRKLPPLSALRVFEVAARTSSYVEAGAELGLTHGAVSRQITALETWLGQRLFVRIGRRMVATQAARAFAMEISRSFDRIMVAADACGRPSARRVLRVSAPTTFAMRRLIPRLEHFQATWPDVEINVTTVTIVQEELRRGFDVAIRRGSEAEAWPQHHAVEVLEEYDTVIASPAFLAEHGIRSPQDILDKPLIATETRPRDWADWLNAAGLPHPTGRRQVFDHFFISLQAIGDGFGLGIGAFPLIEREVALGRLSTPFPDIRVPRRGYVALIPFDADKSPALTGFVEWLVAEGKT</sequence>
<feature type="domain" description="HTH lysR-type" evidence="5">
    <location>
        <begin position="5"/>
        <end position="62"/>
    </location>
</feature>
<keyword evidence="7" id="KW-1185">Reference proteome</keyword>
<evidence type="ECO:0000313" key="6">
    <source>
        <dbReference type="EMBL" id="MCB8878755.1"/>
    </source>
</evidence>
<dbReference type="InterPro" id="IPR005119">
    <property type="entry name" value="LysR_subst-bd"/>
</dbReference>
<name>A0A963YXJ2_9PROT</name>
<proteinExistence type="inferred from homology"/>
<dbReference type="Gene3D" id="3.40.190.10">
    <property type="entry name" value="Periplasmic binding protein-like II"/>
    <property type="match status" value="2"/>
</dbReference>
<dbReference type="RefSeq" id="WP_227304763.1">
    <property type="nucleotide sequence ID" value="NZ_JAESVA010000001.1"/>
</dbReference>
<evidence type="ECO:0000313" key="7">
    <source>
        <dbReference type="Proteomes" id="UP000721844"/>
    </source>
</evidence>
<dbReference type="PROSITE" id="PS50931">
    <property type="entry name" value="HTH_LYSR"/>
    <property type="match status" value="1"/>
</dbReference>
<gene>
    <name evidence="6" type="ORF">ACELLULO517_00805</name>
</gene>
<keyword evidence="4" id="KW-0804">Transcription</keyword>
<evidence type="ECO:0000256" key="2">
    <source>
        <dbReference type="ARBA" id="ARBA00023015"/>
    </source>
</evidence>
<evidence type="ECO:0000256" key="3">
    <source>
        <dbReference type="ARBA" id="ARBA00023125"/>
    </source>
</evidence>
<dbReference type="PANTHER" id="PTHR30537">
    <property type="entry name" value="HTH-TYPE TRANSCRIPTIONAL REGULATOR"/>
    <property type="match status" value="1"/>
</dbReference>
<evidence type="ECO:0000256" key="4">
    <source>
        <dbReference type="ARBA" id="ARBA00023163"/>
    </source>
</evidence>